<dbReference type="GO" id="GO:0030170">
    <property type="term" value="F:pyridoxal phosphate binding"/>
    <property type="evidence" value="ECO:0007669"/>
    <property type="project" value="InterPro"/>
</dbReference>
<dbReference type="PROSITE" id="PS00165">
    <property type="entry name" value="DEHYDRATASE_SER_THR"/>
    <property type="match status" value="1"/>
</dbReference>
<gene>
    <name evidence="12" type="ORF">CSUB01_04998</name>
</gene>
<dbReference type="GO" id="GO:0006565">
    <property type="term" value="P:L-serine catabolic process"/>
    <property type="evidence" value="ECO:0007669"/>
    <property type="project" value="TreeGrafter"/>
</dbReference>
<organism evidence="12 13">
    <name type="scientific">Colletotrichum sublineola</name>
    <name type="common">Sorghum anthracnose fungus</name>
    <dbReference type="NCBI Taxonomy" id="1173701"/>
    <lineage>
        <taxon>Eukaryota</taxon>
        <taxon>Fungi</taxon>
        <taxon>Dikarya</taxon>
        <taxon>Ascomycota</taxon>
        <taxon>Pezizomycotina</taxon>
        <taxon>Sordariomycetes</taxon>
        <taxon>Hypocreomycetidae</taxon>
        <taxon>Glomerellales</taxon>
        <taxon>Glomerellaceae</taxon>
        <taxon>Colletotrichum</taxon>
        <taxon>Colletotrichum graminicola species complex</taxon>
    </lineage>
</organism>
<reference evidence="13" key="1">
    <citation type="journal article" date="2014" name="Genome Announc.">
        <title>Draft genome sequence of Colletotrichum sublineola, a destructive pathogen of cultivated sorghum.</title>
        <authorList>
            <person name="Baroncelli R."/>
            <person name="Sanz-Martin J.M."/>
            <person name="Rech G.E."/>
            <person name="Sukno S.A."/>
            <person name="Thon M.R."/>
        </authorList>
    </citation>
    <scope>NUCLEOTIDE SEQUENCE [LARGE SCALE GENOMIC DNA]</scope>
    <source>
        <strain evidence="13">TX430BB</strain>
    </source>
</reference>
<comment type="subcellular location">
    <subcellularLocation>
        <location evidence="2">Cytoplasm</location>
    </subcellularLocation>
</comment>
<dbReference type="OrthoDB" id="7773036at2759"/>
<dbReference type="PANTHER" id="PTHR48078:SF2">
    <property type="entry name" value="CATABOLIC L-SERINE_THREONINE DEHYDRATASE"/>
    <property type="match status" value="1"/>
</dbReference>
<dbReference type="InterPro" id="IPR036052">
    <property type="entry name" value="TrpB-like_PALP_sf"/>
</dbReference>
<feature type="domain" description="Tryptophan synthase beta chain-like PALP" evidence="11">
    <location>
        <begin position="13"/>
        <end position="301"/>
    </location>
</feature>
<dbReference type="GO" id="GO:0004794">
    <property type="term" value="F:threonine deaminase activity"/>
    <property type="evidence" value="ECO:0007669"/>
    <property type="project" value="TreeGrafter"/>
</dbReference>
<name>A0A066XIG6_COLSU</name>
<keyword evidence="9" id="KW-0456">Lyase</keyword>
<dbReference type="Gene3D" id="3.40.50.1100">
    <property type="match status" value="2"/>
</dbReference>
<comment type="pathway">
    <text evidence="3">Carbohydrate biosynthesis; gluconeogenesis.</text>
</comment>
<dbReference type="InterPro" id="IPR000634">
    <property type="entry name" value="Ser/Thr_deHydtase_PyrdxlP-BS"/>
</dbReference>
<comment type="caution">
    <text evidence="12">The sequence shown here is derived from an EMBL/GenBank/DDBJ whole genome shotgun (WGS) entry which is preliminary data.</text>
</comment>
<dbReference type="Proteomes" id="UP000027238">
    <property type="component" value="Unassembled WGS sequence"/>
</dbReference>
<evidence type="ECO:0000256" key="6">
    <source>
        <dbReference type="ARBA" id="ARBA00022432"/>
    </source>
</evidence>
<keyword evidence="8" id="KW-0663">Pyridoxal phosphate</keyword>
<evidence type="ECO:0000256" key="9">
    <source>
        <dbReference type="ARBA" id="ARBA00023239"/>
    </source>
</evidence>
<comment type="catalytic activity">
    <reaction evidence="10">
        <text>L-serine = pyruvate + NH4(+)</text>
        <dbReference type="Rhea" id="RHEA:19169"/>
        <dbReference type="ChEBI" id="CHEBI:15361"/>
        <dbReference type="ChEBI" id="CHEBI:28938"/>
        <dbReference type="ChEBI" id="CHEBI:33384"/>
        <dbReference type="EC" id="4.3.1.17"/>
    </reaction>
</comment>
<evidence type="ECO:0000256" key="10">
    <source>
        <dbReference type="ARBA" id="ARBA00049406"/>
    </source>
</evidence>
<dbReference type="OMA" id="KCTIFLP"/>
<evidence type="ECO:0000256" key="2">
    <source>
        <dbReference type="ARBA" id="ARBA00004496"/>
    </source>
</evidence>
<dbReference type="GO" id="GO:0005737">
    <property type="term" value="C:cytoplasm"/>
    <property type="evidence" value="ECO:0007669"/>
    <property type="project" value="UniProtKB-SubCell"/>
</dbReference>
<dbReference type="eggNOG" id="KOG1250">
    <property type="taxonomic scope" value="Eukaryota"/>
</dbReference>
<evidence type="ECO:0000256" key="7">
    <source>
        <dbReference type="ARBA" id="ARBA00022490"/>
    </source>
</evidence>
<comment type="similarity">
    <text evidence="4">Belongs to the serine/threonine dehydratase family.</text>
</comment>
<dbReference type="GO" id="GO:0009097">
    <property type="term" value="P:isoleucine biosynthetic process"/>
    <property type="evidence" value="ECO:0007669"/>
    <property type="project" value="TreeGrafter"/>
</dbReference>
<evidence type="ECO:0000259" key="11">
    <source>
        <dbReference type="Pfam" id="PF00291"/>
    </source>
</evidence>
<evidence type="ECO:0000256" key="8">
    <source>
        <dbReference type="ARBA" id="ARBA00022898"/>
    </source>
</evidence>
<dbReference type="InterPro" id="IPR001926">
    <property type="entry name" value="TrpB-like_PALP"/>
</dbReference>
<keyword evidence="13" id="KW-1185">Reference proteome</keyword>
<evidence type="ECO:0000313" key="12">
    <source>
        <dbReference type="EMBL" id="KDN65815.1"/>
    </source>
</evidence>
<accession>A0A066XIG6</accession>
<evidence type="ECO:0000256" key="5">
    <source>
        <dbReference type="ARBA" id="ARBA00012093"/>
    </source>
</evidence>
<sequence length="340" mass="36057">MGSLSQKHEKPWIETPCIRSAALSRTAGCNIYLKLENLQPSGSFKSRGVGNLMAHAAEAAPEAEDAHFYCSSSGNAGLACATSAITLKCKATIVVPKTTSPLMISKLKLLGADCVQVGENWTEADRYLREVLLANDPAGVYVPPFDHPHVWDGASTIIGEVASQIHRNINAVVCSVGGGGLLAGLDQGIRQYNWFNRPMPRLLAVETVGADSLNASVRAGKHVTLPGITSIAGSLGAVRVATKAWEVLRDRPGFNRSVTVTDAEAAMACVRFVDDARLVVEAACGATIATVYNGTLRKELGAIMSDKEWAEMNIVLIICGGSNVTMEILEGYRATYGIGV</sequence>
<dbReference type="EC" id="4.3.1.17" evidence="5"/>
<keyword evidence="7" id="KW-0963">Cytoplasm</keyword>
<comment type="cofactor">
    <cofactor evidence="1">
        <name>pyridoxal 5'-phosphate</name>
        <dbReference type="ChEBI" id="CHEBI:597326"/>
    </cofactor>
</comment>
<evidence type="ECO:0000256" key="1">
    <source>
        <dbReference type="ARBA" id="ARBA00001933"/>
    </source>
</evidence>
<dbReference type="PANTHER" id="PTHR48078">
    <property type="entry name" value="THREONINE DEHYDRATASE, MITOCHONDRIAL-RELATED"/>
    <property type="match status" value="1"/>
</dbReference>
<protein>
    <recommendedName>
        <fullName evidence="5">L-serine ammonia-lyase</fullName>
        <ecNumber evidence="5">4.3.1.17</ecNumber>
    </recommendedName>
</protein>
<dbReference type="GO" id="GO:0006567">
    <property type="term" value="P:L-threonine catabolic process"/>
    <property type="evidence" value="ECO:0007669"/>
    <property type="project" value="TreeGrafter"/>
</dbReference>
<evidence type="ECO:0000313" key="13">
    <source>
        <dbReference type="Proteomes" id="UP000027238"/>
    </source>
</evidence>
<keyword evidence="6" id="KW-0312">Gluconeogenesis</keyword>
<dbReference type="EMBL" id="JMSE01000984">
    <property type="protein sequence ID" value="KDN65815.1"/>
    <property type="molecule type" value="Genomic_DNA"/>
</dbReference>
<dbReference type="AlphaFoldDB" id="A0A066XIG6"/>
<dbReference type="Pfam" id="PF00291">
    <property type="entry name" value="PALP"/>
    <property type="match status" value="1"/>
</dbReference>
<dbReference type="FunFam" id="3.40.50.1100:FF:000040">
    <property type="entry name" value="L-serine dehydratase, putative"/>
    <property type="match status" value="1"/>
</dbReference>
<dbReference type="InterPro" id="IPR050147">
    <property type="entry name" value="Ser/Thr_Dehydratase"/>
</dbReference>
<dbReference type="GO" id="GO:0006094">
    <property type="term" value="P:gluconeogenesis"/>
    <property type="evidence" value="ECO:0007669"/>
    <property type="project" value="UniProtKB-KW"/>
</dbReference>
<evidence type="ECO:0000256" key="4">
    <source>
        <dbReference type="ARBA" id="ARBA00010869"/>
    </source>
</evidence>
<dbReference type="SUPFAM" id="SSF53686">
    <property type="entry name" value="Tryptophan synthase beta subunit-like PLP-dependent enzymes"/>
    <property type="match status" value="1"/>
</dbReference>
<dbReference type="STRING" id="1173701.A0A066XIG6"/>
<evidence type="ECO:0000256" key="3">
    <source>
        <dbReference type="ARBA" id="ARBA00004742"/>
    </source>
</evidence>
<proteinExistence type="inferred from homology"/>
<dbReference type="GO" id="GO:0003941">
    <property type="term" value="F:L-serine ammonia-lyase activity"/>
    <property type="evidence" value="ECO:0007669"/>
    <property type="project" value="UniProtKB-EC"/>
</dbReference>
<dbReference type="HOGENOM" id="CLU_021152_3_1_1"/>